<gene>
    <name evidence="6" type="ordered locus">M301_2329</name>
</gene>
<evidence type="ECO:0000256" key="3">
    <source>
        <dbReference type="ARBA" id="ARBA00022989"/>
    </source>
</evidence>
<dbReference type="InterPro" id="IPR023352">
    <property type="entry name" value="MAPEG-like_dom_sf"/>
</dbReference>
<evidence type="ECO:0000313" key="7">
    <source>
        <dbReference type="Proteomes" id="UP000000383"/>
    </source>
</evidence>
<comment type="subcellular location">
    <subcellularLocation>
        <location evidence="1">Membrane</location>
    </subcellularLocation>
</comment>
<reference evidence="6 7" key="2">
    <citation type="journal article" date="2011" name="J. Bacteriol.">
        <title>Genomes of three methylotrophs from a single niche uncover genetic and metabolic divergence of Methylophilaceae.</title>
        <authorList>
            <person name="Lapidus A."/>
            <person name="Clum A."/>
            <person name="Labutti K."/>
            <person name="Kaluzhnaya M.G."/>
            <person name="Lim S."/>
            <person name="Beck D.A."/>
            <person name="Glavina Del Rio T."/>
            <person name="Nolan M."/>
            <person name="Mavromatis K."/>
            <person name="Huntemann M."/>
            <person name="Lucas S."/>
            <person name="Lidstrom M.E."/>
            <person name="Ivanova N."/>
            <person name="Chistoserdova L."/>
        </authorList>
    </citation>
    <scope>NUCLEOTIDE SEQUENCE [LARGE SCALE GENOMIC DNA]</scope>
    <source>
        <strain evidence="6 7">301</strain>
    </source>
</reference>
<proteinExistence type="predicted"/>
<dbReference type="SUPFAM" id="SSF161084">
    <property type="entry name" value="MAPEG domain-like"/>
    <property type="match status" value="1"/>
</dbReference>
<keyword evidence="7" id="KW-1185">Reference proteome</keyword>
<organism evidence="6 7">
    <name type="scientific">Methylotenera versatilis (strain 301)</name>
    <dbReference type="NCBI Taxonomy" id="666681"/>
    <lineage>
        <taxon>Bacteria</taxon>
        <taxon>Pseudomonadati</taxon>
        <taxon>Pseudomonadota</taxon>
        <taxon>Betaproteobacteria</taxon>
        <taxon>Nitrosomonadales</taxon>
        <taxon>Methylophilaceae</taxon>
        <taxon>Methylotenera</taxon>
    </lineage>
</organism>
<evidence type="ECO:0000313" key="6">
    <source>
        <dbReference type="EMBL" id="ADI30694.1"/>
    </source>
</evidence>
<evidence type="ECO:0000256" key="2">
    <source>
        <dbReference type="ARBA" id="ARBA00022692"/>
    </source>
</evidence>
<dbReference type="RefSeq" id="WP_013149002.1">
    <property type="nucleotide sequence ID" value="NC_014207.1"/>
</dbReference>
<protein>
    <submittedName>
        <fullName evidence="6">Inner membrane protein</fullName>
    </submittedName>
</protein>
<dbReference type="STRING" id="666681.M301_2329"/>
<evidence type="ECO:0000256" key="1">
    <source>
        <dbReference type="ARBA" id="ARBA00004370"/>
    </source>
</evidence>
<evidence type="ECO:0000256" key="4">
    <source>
        <dbReference type="ARBA" id="ARBA00023136"/>
    </source>
</evidence>
<dbReference type="Gene3D" id="1.20.120.550">
    <property type="entry name" value="Membrane associated eicosanoid/glutathione metabolism-like domain"/>
    <property type="match status" value="1"/>
</dbReference>
<dbReference type="Proteomes" id="UP000000383">
    <property type="component" value="Chromosome"/>
</dbReference>
<dbReference type="EMBL" id="CP002056">
    <property type="protein sequence ID" value="ADI30694.1"/>
    <property type="molecule type" value="Genomic_DNA"/>
</dbReference>
<keyword evidence="4 5" id="KW-0472">Membrane</keyword>
<evidence type="ECO:0000256" key="5">
    <source>
        <dbReference type="SAM" id="Phobius"/>
    </source>
</evidence>
<dbReference type="PANTHER" id="PTHR35371">
    <property type="entry name" value="INNER MEMBRANE PROTEIN"/>
    <property type="match status" value="1"/>
</dbReference>
<dbReference type="eggNOG" id="COG3686">
    <property type="taxonomic scope" value="Bacteria"/>
</dbReference>
<feature type="transmembrane region" description="Helical" evidence="5">
    <location>
        <begin position="111"/>
        <end position="129"/>
    </location>
</feature>
<name>D7DM00_METV0</name>
<sequence>MSMELICLGWSSVLGIVHVIVAGNARTKEFGAKWNMSARDDKKPPLSPFTERLFRAQSNFFETFPLFASAVLIVTVSQNFSLYSYWGALIYMVARVAYFPLYAFGIPVIRTLVWLLSMIGLLLVLIPPLF</sequence>
<dbReference type="HOGENOM" id="CLU_110778_1_0_4"/>
<keyword evidence="3 5" id="KW-1133">Transmembrane helix</keyword>
<dbReference type="PANTHER" id="PTHR35371:SF1">
    <property type="entry name" value="BLR7753 PROTEIN"/>
    <property type="match status" value="1"/>
</dbReference>
<dbReference type="GO" id="GO:0016020">
    <property type="term" value="C:membrane"/>
    <property type="evidence" value="ECO:0007669"/>
    <property type="project" value="UniProtKB-SubCell"/>
</dbReference>
<dbReference type="Pfam" id="PF01124">
    <property type="entry name" value="MAPEG"/>
    <property type="match status" value="1"/>
</dbReference>
<reference evidence="7" key="1">
    <citation type="submission" date="2010-05" db="EMBL/GenBank/DDBJ databases">
        <title>Complete sequence of Methylotenera sp. 301.</title>
        <authorList>
            <person name="Lucas S."/>
            <person name="Copeland A."/>
            <person name="Lapidus A."/>
            <person name="Cheng J.-F."/>
            <person name="Bruce D."/>
            <person name="Goodwin L."/>
            <person name="Pitluck S."/>
            <person name="Clum A."/>
            <person name="Land M."/>
            <person name="Hauser L."/>
            <person name="Kyrpides N."/>
            <person name="Ivanova N."/>
            <person name="Chistoservova L."/>
            <person name="Kalyuzhnaya M."/>
            <person name="Woyke T."/>
        </authorList>
    </citation>
    <scope>NUCLEOTIDE SEQUENCE [LARGE SCALE GENOMIC DNA]</scope>
    <source>
        <strain evidence="7">301</strain>
    </source>
</reference>
<accession>D7DM00</accession>
<dbReference type="InterPro" id="IPR001129">
    <property type="entry name" value="Membr-assoc_MAPEG"/>
</dbReference>
<dbReference type="AlphaFoldDB" id="D7DM00"/>
<keyword evidence="2 5" id="KW-0812">Transmembrane</keyword>
<dbReference type="KEGG" id="meh:M301_2329"/>
<dbReference type="OrthoDB" id="513661at2"/>